<dbReference type="PANTHER" id="PTHR30373">
    <property type="entry name" value="UPF0603 PROTEIN YGCG"/>
    <property type="match status" value="1"/>
</dbReference>
<dbReference type="EMBL" id="CP001349">
    <property type="protein sequence ID" value="ACL56225.1"/>
    <property type="molecule type" value="Genomic_DNA"/>
</dbReference>
<keyword evidence="1" id="KW-0812">Transmembrane</keyword>
<name>B8IKL8_METNO</name>
<dbReference type="AlphaFoldDB" id="B8IKL8"/>
<keyword evidence="1" id="KW-1133">Transmembrane helix</keyword>
<evidence type="ECO:0000259" key="2">
    <source>
        <dbReference type="Pfam" id="PF04536"/>
    </source>
</evidence>
<feature type="transmembrane region" description="Helical" evidence="1">
    <location>
        <begin position="47"/>
        <end position="68"/>
    </location>
</feature>
<evidence type="ECO:0000313" key="4">
    <source>
        <dbReference type="Proteomes" id="UP000008207"/>
    </source>
</evidence>
<sequence>MTGRAADLLTRDACERIAAAVARAEAGTAGEIVVMVSARAGLYRSPVLAVALVGGLLAPWPLLLLTGWSTGLVLVAQAAVVALILGASLSEPLRLAFVPRSVRRARVREAAQFAFRSRGLTRTRGRTGLLLFLALAERHAEIVADEGILARIDAQIWADLLTDLAAALRRGEVEAGLVAAVARLGERLATALPAGPGDADELPNRVILDA</sequence>
<dbReference type="Pfam" id="PF04536">
    <property type="entry name" value="TPM_phosphatase"/>
    <property type="match status" value="1"/>
</dbReference>
<dbReference type="eggNOG" id="COG3762">
    <property type="taxonomic scope" value="Bacteria"/>
</dbReference>
<organism evidence="3 4">
    <name type="scientific">Methylobacterium nodulans (strain LMG 21967 / CNCM I-2342 / ORS 2060)</name>
    <dbReference type="NCBI Taxonomy" id="460265"/>
    <lineage>
        <taxon>Bacteria</taxon>
        <taxon>Pseudomonadati</taxon>
        <taxon>Pseudomonadota</taxon>
        <taxon>Alphaproteobacteria</taxon>
        <taxon>Hyphomicrobiales</taxon>
        <taxon>Methylobacteriaceae</taxon>
        <taxon>Methylobacterium</taxon>
    </lineage>
</organism>
<dbReference type="HOGENOM" id="CLU_086382_0_1_5"/>
<dbReference type="KEGG" id="mno:Mnod_1223"/>
<keyword evidence="1" id="KW-0472">Membrane</keyword>
<dbReference type="RefSeq" id="WP_015927921.1">
    <property type="nucleotide sequence ID" value="NC_011894.1"/>
</dbReference>
<feature type="domain" description="TPM" evidence="2">
    <location>
        <begin position="105"/>
        <end position="186"/>
    </location>
</feature>
<feature type="transmembrane region" description="Helical" evidence="1">
    <location>
        <begin position="74"/>
        <end position="97"/>
    </location>
</feature>
<dbReference type="PANTHER" id="PTHR30373:SF8">
    <property type="entry name" value="BLL7265 PROTEIN"/>
    <property type="match status" value="1"/>
</dbReference>
<accession>B8IKL8</accession>
<keyword evidence="4" id="KW-1185">Reference proteome</keyword>
<evidence type="ECO:0000313" key="3">
    <source>
        <dbReference type="EMBL" id="ACL56225.1"/>
    </source>
</evidence>
<gene>
    <name evidence="3" type="ordered locus">Mnod_1223</name>
</gene>
<protein>
    <recommendedName>
        <fullName evidence="2">TPM domain-containing protein</fullName>
    </recommendedName>
</protein>
<proteinExistence type="predicted"/>
<dbReference type="Gene3D" id="3.10.310.50">
    <property type="match status" value="1"/>
</dbReference>
<dbReference type="Proteomes" id="UP000008207">
    <property type="component" value="Chromosome"/>
</dbReference>
<reference evidence="3 4" key="1">
    <citation type="submission" date="2009-01" db="EMBL/GenBank/DDBJ databases">
        <title>Complete sequence of chromosome of Methylobacterium nodulans ORS 2060.</title>
        <authorList>
            <consortium name="US DOE Joint Genome Institute"/>
            <person name="Lucas S."/>
            <person name="Copeland A."/>
            <person name="Lapidus A."/>
            <person name="Glavina del Rio T."/>
            <person name="Dalin E."/>
            <person name="Tice H."/>
            <person name="Bruce D."/>
            <person name="Goodwin L."/>
            <person name="Pitluck S."/>
            <person name="Sims D."/>
            <person name="Brettin T."/>
            <person name="Detter J.C."/>
            <person name="Han C."/>
            <person name="Larimer F."/>
            <person name="Land M."/>
            <person name="Hauser L."/>
            <person name="Kyrpides N."/>
            <person name="Ivanova N."/>
            <person name="Marx C.J."/>
            <person name="Richardson P."/>
        </authorList>
    </citation>
    <scope>NUCLEOTIDE SEQUENCE [LARGE SCALE GENOMIC DNA]</scope>
    <source>
        <strain evidence="4">LMG 21967 / CNCM I-2342 / ORS 2060</strain>
    </source>
</reference>
<dbReference type="InterPro" id="IPR007621">
    <property type="entry name" value="TPM_dom"/>
</dbReference>
<dbReference type="STRING" id="460265.Mnod_1223"/>
<evidence type="ECO:0000256" key="1">
    <source>
        <dbReference type="SAM" id="Phobius"/>
    </source>
</evidence>